<evidence type="ECO:0000256" key="4">
    <source>
        <dbReference type="ARBA" id="ARBA00023242"/>
    </source>
</evidence>
<organism evidence="7 8">
    <name type="scientific">Baudoinia panamericana (strain UAMH 10762)</name>
    <name type="common">Angels' share fungus</name>
    <name type="synonym">Baudoinia compniacensis (strain UAMH 10762)</name>
    <dbReference type="NCBI Taxonomy" id="717646"/>
    <lineage>
        <taxon>Eukaryota</taxon>
        <taxon>Fungi</taxon>
        <taxon>Dikarya</taxon>
        <taxon>Ascomycota</taxon>
        <taxon>Pezizomycotina</taxon>
        <taxon>Dothideomycetes</taxon>
        <taxon>Dothideomycetidae</taxon>
        <taxon>Mycosphaerellales</taxon>
        <taxon>Teratosphaeriaceae</taxon>
        <taxon>Baudoinia</taxon>
    </lineage>
</organism>
<feature type="region of interest" description="Disordered" evidence="5">
    <location>
        <begin position="153"/>
        <end position="172"/>
    </location>
</feature>
<protein>
    <recommendedName>
        <fullName evidence="6">Chromatin assembly factor 1 subunit A dimerization domain-containing protein</fullName>
    </recommendedName>
</protein>
<dbReference type="GO" id="GO:0005634">
    <property type="term" value="C:nucleus"/>
    <property type="evidence" value="ECO:0007669"/>
    <property type="project" value="UniProtKB-SubCell"/>
</dbReference>
<evidence type="ECO:0000256" key="3">
    <source>
        <dbReference type="ARBA" id="ARBA00023204"/>
    </source>
</evidence>
<dbReference type="HOGENOM" id="CLU_013392_1_0_1"/>
<dbReference type="GO" id="GO:0033186">
    <property type="term" value="C:CAF-1 complex"/>
    <property type="evidence" value="ECO:0007669"/>
    <property type="project" value="TreeGrafter"/>
</dbReference>
<dbReference type="PANTHER" id="PTHR15272">
    <property type="entry name" value="CHROMATIN ASSEMBLY FACTOR 1 SUBUNIT A CAF-1 SUBUNIT A"/>
    <property type="match status" value="1"/>
</dbReference>
<evidence type="ECO:0000256" key="1">
    <source>
        <dbReference type="ARBA" id="ARBA00004123"/>
    </source>
</evidence>
<feature type="region of interest" description="Disordered" evidence="5">
    <location>
        <begin position="455"/>
        <end position="513"/>
    </location>
</feature>
<dbReference type="STRING" id="717646.M2N5T5"/>
<evidence type="ECO:0000313" key="8">
    <source>
        <dbReference type="Proteomes" id="UP000011761"/>
    </source>
</evidence>
<comment type="subcellular location">
    <subcellularLocation>
        <location evidence="1">Nucleus</location>
    </subcellularLocation>
</comment>
<evidence type="ECO:0000259" key="6">
    <source>
        <dbReference type="Pfam" id="PF12253"/>
    </source>
</evidence>
<keyword evidence="2" id="KW-0227">DNA damage</keyword>
<accession>M2N5T5</accession>
<feature type="compositionally biased region" description="Low complexity" evidence="5">
    <location>
        <begin position="493"/>
        <end position="504"/>
    </location>
</feature>
<dbReference type="Proteomes" id="UP000011761">
    <property type="component" value="Unassembled WGS sequence"/>
</dbReference>
<dbReference type="KEGG" id="bcom:BAUCODRAFT_26328"/>
<feature type="compositionally biased region" description="Polar residues" evidence="5">
    <location>
        <begin position="472"/>
        <end position="485"/>
    </location>
</feature>
<dbReference type="EMBL" id="KB445559">
    <property type="protein sequence ID" value="EMC94130.1"/>
    <property type="molecule type" value="Genomic_DNA"/>
</dbReference>
<dbReference type="Pfam" id="PF12253">
    <property type="entry name" value="CAF1A_dimeriz"/>
    <property type="match status" value="1"/>
</dbReference>
<keyword evidence="3" id="KW-0234">DNA repair</keyword>
<dbReference type="InterPro" id="IPR022043">
    <property type="entry name" value="CAF1A_DD"/>
</dbReference>
<evidence type="ECO:0000313" key="7">
    <source>
        <dbReference type="EMBL" id="EMC94130.1"/>
    </source>
</evidence>
<feature type="region of interest" description="Disordered" evidence="5">
    <location>
        <begin position="327"/>
        <end position="366"/>
    </location>
</feature>
<dbReference type="RefSeq" id="XP_007678559.1">
    <property type="nucleotide sequence ID" value="XM_007680369.1"/>
</dbReference>
<dbReference type="GO" id="GO:0006334">
    <property type="term" value="P:nucleosome assembly"/>
    <property type="evidence" value="ECO:0007669"/>
    <property type="project" value="TreeGrafter"/>
</dbReference>
<feature type="region of interest" description="Disordered" evidence="5">
    <location>
        <begin position="1"/>
        <end position="99"/>
    </location>
</feature>
<feature type="compositionally biased region" description="Acidic residues" evidence="5">
    <location>
        <begin position="330"/>
        <end position="359"/>
    </location>
</feature>
<evidence type="ECO:0000256" key="2">
    <source>
        <dbReference type="ARBA" id="ARBA00022763"/>
    </source>
</evidence>
<evidence type="ECO:0000256" key="5">
    <source>
        <dbReference type="SAM" id="MobiDB-lite"/>
    </source>
</evidence>
<sequence>MTDAEIVGSSIVSGTTPAATNADVPAAKRRKLTPSEKVAKAQEKEAKDRQKAEEKARKEEEKRVKDEEKRRKAEEREGKKREKDLAEQAREEAKKKKERSQMRLVAFFGAASATPAKALNGHDTENGTPGRHRSLSLERYDEVADHINKTASPSKHVTATTDAAPTPAKPTMSDYRKHFLPFELPSSTIMAHPYNVPNPDDLAYWQGDFDRELQDPAFQEKVDLGMVEPTAAVDHMFRIDRASTRGVATPNVRTLVDMIQGTVQRPNDLTEDGPMLQPLDALNTVSLRHIQFSEDVRPAYFGSYCKIRSPRTTRRLMLNPFSKSRTDTDYGYDSEAEWDEADEGEGGDDCGDDEDDDESVGSADGIDAFLDDDEDALKGKRKMITGDLQPTCTGICWENSSNIVSRSINGEAMLGTPPEMRGMILTVLLPSLSGQMIDPWSTAYWAHEMAPPDVPIADSTPSCNGQRKPLQERSSNSPLASQTLVGTAEGEKAPTATSAAPKAAKPGRKPQARVVSAEDWAEFKEAVVGSVVGKVELAKGLKAR</sequence>
<reference evidence="7 8" key="1">
    <citation type="journal article" date="2012" name="PLoS Pathog.">
        <title>Diverse lifestyles and strategies of plant pathogenesis encoded in the genomes of eighteen Dothideomycetes fungi.</title>
        <authorList>
            <person name="Ohm R.A."/>
            <person name="Feau N."/>
            <person name="Henrissat B."/>
            <person name="Schoch C.L."/>
            <person name="Horwitz B.A."/>
            <person name="Barry K.W."/>
            <person name="Condon B.J."/>
            <person name="Copeland A.C."/>
            <person name="Dhillon B."/>
            <person name="Glaser F."/>
            <person name="Hesse C.N."/>
            <person name="Kosti I."/>
            <person name="LaButti K."/>
            <person name="Lindquist E.A."/>
            <person name="Lucas S."/>
            <person name="Salamov A.A."/>
            <person name="Bradshaw R.E."/>
            <person name="Ciuffetti L."/>
            <person name="Hamelin R.C."/>
            <person name="Kema G.H.J."/>
            <person name="Lawrence C."/>
            <person name="Scott J.A."/>
            <person name="Spatafora J.W."/>
            <person name="Turgeon B.G."/>
            <person name="de Wit P.J.G.M."/>
            <person name="Zhong S."/>
            <person name="Goodwin S.B."/>
            <person name="Grigoriev I.V."/>
        </authorList>
    </citation>
    <scope>NUCLEOTIDE SEQUENCE [LARGE SCALE GENOMIC DNA]</scope>
    <source>
        <strain evidence="7 8">UAMH 10762</strain>
    </source>
</reference>
<keyword evidence="8" id="KW-1185">Reference proteome</keyword>
<feature type="domain" description="Chromatin assembly factor 1 subunit A dimerization" evidence="6">
    <location>
        <begin position="289"/>
        <end position="359"/>
    </location>
</feature>
<dbReference type="PANTHER" id="PTHR15272:SF0">
    <property type="entry name" value="CHROMATIN ASSEMBLY FACTOR 1 SUBUNIT A"/>
    <property type="match status" value="1"/>
</dbReference>
<feature type="compositionally biased region" description="Basic and acidic residues" evidence="5">
    <location>
        <begin position="33"/>
        <end position="99"/>
    </location>
</feature>
<dbReference type="GeneID" id="19110407"/>
<keyword evidence="4" id="KW-0539">Nucleus</keyword>
<feature type="compositionally biased region" description="Low complexity" evidence="5">
    <location>
        <begin position="158"/>
        <end position="171"/>
    </location>
</feature>
<feature type="compositionally biased region" description="Polar residues" evidence="5">
    <location>
        <begin position="10"/>
        <end position="19"/>
    </location>
</feature>
<dbReference type="OrthoDB" id="79480at2759"/>
<gene>
    <name evidence="7" type="ORF">BAUCODRAFT_26328</name>
</gene>
<dbReference type="AlphaFoldDB" id="M2N5T5"/>
<name>M2N5T5_BAUPA</name>
<dbReference type="GO" id="GO:0006281">
    <property type="term" value="P:DNA repair"/>
    <property type="evidence" value="ECO:0007669"/>
    <property type="project" value="UniProtKB-KW"/>
</dbReference>
<dbReference type="OMA" id="YENVRPP"/>
<dbReference type="eggNOG" id="KOG4364">
    <property type="taxonomic scope" value="Eukaryota"/>
</dbReference>
<proteinExistence type="predicted"/>